<dbReference type="AlphaFoldDB" id="A0A1B7WZV5"/>
<comment type="caution">
    <text evidence="1">The sequence shown here is derived from an EMBL/GenBank/DDBJ whole genome shotgun (WGS) entry which is preliminary data.</text>
</comment>
<accession>A0A1B7WZV5</accession>
<sequence length="305" mass="32590">MIQIPDHYVVQYDTNWQHLLQQMESRLKEKTKLVSAQGASVRFNQYGLATMSQVTTRNASTTQSASTLPTRWAYPVPYDIANVFSEFDNLFLGSVVLPTSECMQSQAAAYGRLADKVLIDALTAAATITTPNTATGFVPNGAPTTVALPAGQTVAVNYVPAGGTPANSGLTIGKIREAKRILDANEAPAEDRVLIVSAKEISDLLGTTEVTNNLYNSVRALVDGDVDAFLGFKIVRSEQLGVPSGIRTCVAYHKNAAVLVDGGKKSYMDILPTQSHSLQIRSTAVLGATRLLETGVVSILADTTK</sequence>
<organism evidence="1 2">
    <name type="scientific">Aphanizomenon flos-aquae WA102</name>
    <dbReference type="NCBI Taxonomy" id="1710896"/>
    <lineage>
        <taxon>Bacteria</taxon>
        <taxon>Bacillati</taxon>
        <taxon>Cyanobacteriota</taxon>
        <taxon>Cyanophyceae</taxon>
        <taxon>Nostocales</taxon>
        <taxon>Aphanizomenonaceae</taxon>
        <taxon>Aphanizomenon</taxon>
    </lineage>
</organism>
<reference evidence="1 2" key="1">
    <citation type="submission" date="2015-09" db="EMBL/GenBank/DDBJ databases">
        <title>Aphanizomenon flos-aquae WA102.</title>
        <authorList>
            <person name="Driscoll C."/>
        </authorList>
    </citation>
    <scope>NUCLEOTIDE SEQUENCE [LARGE SCALE GENOMIC DNA]</scope>
    <source>
        <strain evidence="1">WA102</strain>
    </source>
</reference>
<dbReference type="Proteomes" id="UP000092093">
    <property type="component" value="Unassembled WGS sequence"/>
</dbReference>
<proteinExistence type="predicted"/>
<dbReference type="EMBL" id="LJOW01000094">
    <property type="protein sequence ID" value="OBQ42634.1"/>
    <property type="molecule type" value="Genomic_DNA"/>
</dbReference>
<dbReference type="Pfam" id="PF19821">
    <property type="entry name" value="Phage_capsid_2"/>
    <property type="match status" value="1"/>
</dbReference>
<name>A0A1B7WZV5_APHFL</name>
<evidence type="ECO:0000313" key="1">
    <source>
        <dbReference type="EMBL" id="OBQ42634.1"/>
    </source>
</evidence>
<protein>
    <submittedName>
        <fullName evidence="1">Uncharacterized protein</fullName>
    </submittedName>
</protein>
<gene>
    <name evidence="1" type="ORF">AN484_16645</name>
</gene>
<evidence type="ECO:0000313" key="2">
    <source>
        <dbReference type="Proteomes" id="UP000092093"/>
    </source>
</evidence>
<dbReference type="InterPro" id="IPR045565">
    <property type="entry name" value="Phage_capsid_2"/>
</dbReference>